<evidence type="ECO:0000313" key="6">
    <source>
        <dbReference type="EMBL" id="GAA4984310.1"/>
    </source>
</evidence>
<comment type="caution">
    <text evidence="6">The sequence shown here is derived from an EMBL/GenBank/DDBJ whole genome shotgun (WGS) entry which is preliminary data.</text>
</comment>
<dbReference type="Proteomes" id="UP001500466">
    <property type="component" value="Unassembled WGS sequence"/>
</dbReference>
<dbReference type="Pfam" id="PF04545">
    <property type="entry name" value="Sigma70_r4"/>
    <property type="match status" value="1"/>
</dbReference>
<dbReference type="Pfam" id="PF04542">
    <property type="entry name" value="Sigma70_r2"/>
    <property type="match status" value="1"/>
</dbReference>
<evidence type="ECO:0000313" key="7">
    <source>
        <dbReference type="Proteomes" id="UP001500466"/>
    </source>
</evidence>
<dbReference type="InterPro" id="IPR007624">
    <property type="entry name" value="RNA_pol_sigma70_r3"/>
</dbReference>
<dbReference type="Gene3D" id="1.20.140.160">
    <property type="match status" value="1"/>
</dbReference>
<dbReference type="PANTHER" id="PTHR30385:SF4">
    <property type="entry name" value="RNA POLYMERASE SIGMA-E FACTOR"/>
    <property type="match status" value="1"/>
</dbReference>
<dbReference type="RefSeq" id="WP_345679147.1">
    <property type="nucleotide sequence ID" value="NZ_BAABHS010000028.1"/>
</dbReference>
<keyword evidence="3" id="KW-0238">DNA-binding</keyword>
<dbReference type="InterPro" id="IPR007627">
    <property type="entry name" value="RNA_pol_sigma70_r2"/>
</dbReference>
<protein>
    <submittedName>
        <fullName evidence="6">RNA polymerase sigma factor SigF</fullName>
    </submittedName>
</protein>
<proteinExistence type="predicted"/>
<reference evidence="7" key="1">
    <citation type="journal article" date="2019" name="Int. J. Syst. Evol. Microbiol.">
        <title>The Global Catalogue of Microorganisms (GCM) 10K type strain sequencing project: providing services to taxonomists for standard genome sequencing and annotation.</title>
        <authorList>
            <consortium name="The Broad Institute Genomics Platform"/>
            <consortium name="The Broad Institute Genome Sequencing Center for Infectious Disease"/>
            <person name="Wu L."/>
            <person name="Ma J."/>
        </authorList>
    </citation>
    <scope>NUCLEOTIDE SEQUENCE [LARGE SCALE GENOMIC DNA]</scope>
    <source>
        <strain evidence="7">JCM 17986</strain>
    </source>
</reference>
<dbReference type="PRINTS" id="PR00046">
    <property type="entry name" value="SIGMA70FCT"/>
</dbReference>
<feature type="domain" description="RNA polymerase sigma-70" evidence="5">
    <location>
        <begin position="90"/>
        <end position="103"/>
    </location>
</feature>
<dbReference type="InterPro" id="IPR007630">
    <property type="entry name" value="RNA_pol_sigma70_r4"/>
</dbReference>
<organism evidence="6 7">
    <name type="scientific">Yinghuangia aomiensis</name>
    <dbReference type="NCBI Taxonomy" id="676205"/>
    <lineage>
        <taxon>Bacteria</taxon>
        <taxon>Bacillati</taxon>
        <taxon>Actinomycetota</taxon>
        <taxon>Actinomycetes</taxon>
        <taxon>Kitasatosporales</taxon>
        <taxon>Streptomycetaceae</taxon>
        <taxon>Yinghuangia</taxon>
    </lineage>
</organism>
<dbReference type="Pfam" id="PF04539">
    <property type="entry name" value="Sigma70_r3"/>
    <property type="match status" value="1"/>
</dbReference>
<evidence type="ECO:0000256" key="1">
    <source>
        <dbReference type="ARBA" id="ARBA00023015"/>
    </source>
</evidence>
<gene>
    <name evidence="6" type="ORF">GCM10023205_62920</name>
</gene>
<evidence type="ECO:0000259" key="5">
    <source>
        <dbReference type="PROSITE" id="PS00715"/>
    </source>
</evidence>
<dbReference type="SUPFAM" id="SSF88659">
    <property type="entry name" value="Sigma3 and sigma4 domains of RNA polymerase sigma factors"/>
    <property type="match status" value="2"/>
</dbReference>
<dbReference type="SUPFAM" id="SSF88946">
    <property type="entry name" value="Sigma2 domain of RNA polymerase sigma factors"/>
    <property type="match status" value="1"/>
</dbReference>
<evidence type="ECO:0000256" key="2">
    <source>
        <dbReference type="ARBA" id="ARBA00023082"/>
    </source>
</evidence>
<evidence type="ECO:0000256" key="3">
    <source>
        <dbReference type="ARBA" id="ARBA00023125"/>
    </source>
</evidence>
<sequence length="295" mass="33533">MAFAATAVETHLPSAPPDLWLVDALGMDRVRDLDKSDARRVTRVLLARLRDAEEGTREYGRIRAALVDANLALVHHAARRYKRRRDLYEDVVQTGIVGLIKAIDRYDPERGDEFASFALPTITGEIKRFFRDTGWGVHVPRGQQERFLAVTRAQEEVRQELGRDGTEQEIATHLDTTVEDVRLGREAEHAYSVDSLDAVRNRPEGDPGQASTERLGAEEPEFDLVDFKVSVAPLIADLDERDRTILRLRFWGDKTQREIGRELGISQMHVSRLLKRVLDQLRTPLESDHGRAVRV</sequence>
<dbReference type="InterPro" id="IPR013324">
    <property type="entry name" value="RNA_pol_sigma_r3/r4-like"/>
</dbReference>
<dbReference type="PANTHER" id="PTHR30385">
    <property type="entry name" value="SIGMA FACTOR F FLAGELLAR"/>
    <property type="match status" value="1"/>
</dbReference>
<dbReference type="NCBIfam" id="TIGR02980">
    <property type="entry name" value="SigBFG"/>
    <property type="match status" value="1"/>
</dbReference>
<name>A0ABP9I1Q6_9ACTN</name>
<keyword evidence="2" id="KW-0731">Sigma factor</keyword>
<dbReference type="InterPro" id="IPR013325">
    <property type="entry name" value="RNA_pol_sigma_r2"/>
</dbReference>
<dbReference type="Gene3D" id="1.20.120.1810">
    <property type="match status" value="1"/>
</dbReference>
<keyword evidence="4" id="KW-0804">Transcription</keyword>
<dbReference type="InterPro" id="IPR014322">
    <property type="entry name" value="RNA_pol_sigma-B/F/G"/>
</dbReference>
<dbReference type="EMBL" id="BAABHS010000028">
    <property type="protein sequence ID" value="GAA4984310.1"/>
    <property type="molecule type" value="Genomic_DNA"/>
</dbReference>
<keyword evidence="1" id="KW-0805">Transcription regulation</keyword>
<dbReference type="InterPro" id="IPR000943">
    <property type="entry name" value="RNA_pol_sigma70"/>
</dbReference>
<dbReference type="CDD" id="cd06171">
    <property type="entry name" value="Sigma70_r4"/>
    <property type="match status" value="1"/>
</dbReference>
<dbReference type="InterPro" id="IPR014284">
    <property type="entry name" value="RNA_pol_sigma-70_dom"/>
</dbReference>
<dbReference type="NCBIfam" id="TIGR02937">
    <property type="entry name" value="sigma70-ECF"/>
    <property type="match status" value="1"/>
</dbReference>
<dbReference type="PROSITE" id="PS00715">
    <property type="entry name" value="SIGMA70_1"/>
    <property type="match status" value="1"/>
</dbReference>
<accession>A0ABP9I1Q6</accession>
<keyword evidence="7" id="KW-1185">Reference proteome</keyword>
<evidence type="ECO:0000256" key="4">
    <source>
        <dbReference type="ARBA" id="ARBA00023163"/>
    </source>
</evidence>